<organism evidence="2 3">
    <name type="scientific">Vitis vinifera</name>
    <name type="common">Grape</name>
    <dbReference type="NCBI Taxonomy" id="29760"/>
    <lineage>
        <taxon>Eukaryota</taxon>
        <taxon>Viridiplantae</taxon>
        <taxon>Streptophyta</taxon>
        <taxon>Embryophyta</taxon>
        <taxon>Tracheophyta</taxon>
        <taxon>Spermatophyta</taxon>
        <taxon>Magnoliopsida</taxon>
        <taxon>eudicotyledons</taxon>
        <taxon>Gunneridae</taxon>
        <taxon>Pentapetalae</taxon>
        <taxon>rosids</taxon>
        <taxon>Vitales</taxon>
        <taxon>Vitaceae</taxon>
        <taxon>Viteae</taxon>
        <taxon>Vitis</taxon>
    </lineage>
</organism>
<dbReference type="EMBL" id="QGNW01001179">
    <property type="protein sequence ID" value="RVW51568.1"/>
    <property type="molecule type" value="Genomic_DNA"/>
</dbReference>
<dbReference type="GO" id="GO:0003824">
    <property type="term" value="F:catalytic activity"/>
    <property type="evidence" value="ECO:0007669"/>
    <property type="project" value="InterPro"/>
</dbReference>
<protein>
    <submittedName>
        <fullName evidence="2">Alpha-mannosidase</fullName>
    </submittedName>
</protein>
<dbReference type="InterPro" id="IPR011013">
    <property type="entry name" value="Gal_mutarotase_sf_dom"/>
</dbReference>
<dbReference type="AlphaFoldDB" id="A0A438EV29"/>
<reference evidence="2 3" key="1">
    <citation type="journal article" date="2018" name="PLoS Genet.">
        <title>Population sequencing reveals clonal diversity and ancestral inbreeding in the grapevine cultivar Chardonnay.</title>
        <authorList>
            <person name="Roach M.J."/>
            <person name="Johnson D.L."/>
            <person name="Bohlmann J."/>
            <person name="van Vuuren H.J."/>
            <person name="Jones S.J."/>
            <person name="Pretorius I.S."/>
            <person name="Schmidt S.A."/>
            <person name="Borneman A.R."/>
        </authorList>
    </citation>
    <scope>NUCLEOTIDE SEQUENCE [LARGE SCALE GENOMIC DNA]</scope>
    <source>
        <strain evidence="3">cv. Chardonnay</strain>
        <tissue evidence="2">Leaf</tissue>
    </source>
</reference>
<accession>A0A438EV29</accession>
<dbReference type="InterPro" id="IPR050843">
    <property type="entry name" value="Glycosyl_Hydrlase_38"/>
</dbReference>
<dbReference type="InterPro" id="IPR048534">
    <property type="entry name" value="Man2a1-like_dom"/>
</dbReference>
<evidence type="ECO:0000313" key="2">
    <source>
        <dbReference type="EMBL" id="RVW51568.1"/>
    </source>
</evidence>
<dbReference type="Pfam" id="PF21260">
    <property type="entry name" value="Laman-like_dom"/>
    <property type="match status" value="1"/>
</dbReference>
<dbReference type="Proteomes" id="UP000288805">
    <property type="component" value="Unassembled WGS sequence"/>
</dbReference>
<gene>
    <name evidence="2" type="primary">MANA_4</name>
    <name evidence="2" type="ORF">CK203_066663</name>
</gene>
<name>A0A438EV29_VITVI</name>
<comment type="caution">
    <text evidence="2">The sequence shown here is derived from an EMBL/GenBank/DDBJ whole genome shotgun (WGS) entry which is preliminary data.</text>
</comment>
<dbReference type="Gene3D" id="2.60.40.1180">
    <property type="entry name" value="Golgi alpha-mannosidase II"/>
    <property type="match status" value="1"/>
</dbReference>
<dbReference type="SUPFAM" id="SSF74650">
    <property type="entry name" value="Galactose mutarotase-like"/>
    <property type="match status" value="1"/>
</dbReference>
<proteinExistence type="predicted"/>
<dbReference type="PANTHER" id="PTHR11607:SF61">
    <property type="entry name" value="ALPHA-MANNOSIDASE"/>
    <property type="match status" value="1"/>
</dbReference>
<dbReference type="GO" id="GO:0005975">
    <property type="term" value="P:carbohydrate metabolic process"/>
    <property type="evidence" value="ECO:0007669"/>
    <property type="project" value="InterPro"/>
</dbReference>
<evidence type="ECO:0000259" key="1">
    <source>
        <dbReference type="Pfam" id="PF21260"/>
    </source>
</evidence>
<evidence type="ECO:0000313" key="3">
    <source>
        <dbReference type="Proteomes" id="UP000288805"/>
    </source>
</evidence>
<dbReference type="PANTHER" id="PTHR11607">
    <property type="entry name" value="ALPHA-MANNOSIDASE"/>
    <property type="match status" value="1"/>
</dbReference>
<sequence length="245" mass="27078">MTMQSAWPIGASEVGCSACKLNLVTEATVNSALSCIASKNSGQCAASTSSFSQCQLLNISFCPPTEEDIPEGKSLVVVAYNPLGWKRTEFVRIPVRECLSSLAHLRARESPKNVPKFWLLFQVSVPPLGWNTYFISKASGKESSRSGYITVMDSPQNESIEVGPGSLKMSFSSTTGQLERMFDSKTGVSCLTFPLSVEPVFFDKMNWGEVWFSVVQFNCEQEYYDHPVKTKSFCFSTLSQSQANY</sequence>
<feature type="domain" description="Lysosomal alpha-mannosidase-like central" evidence="1">
    <location>
        <begin position="106"/>
        <end position="135"/>
    </location>
</feature>
<dbReference type="InterPro" id="IPR013780">
    <property type="entry name" value="Glyco_hydro_b"/>
</dbReference>
<dbReference type="GO" id="GO:0030246">
    <property type="term" value="F:carbohydrate binding"/>
    <property type="evidence" value="ECO:0007669"/>
    <property type="project" value="InterPro"/>
</dbReference>